<dbReference type="Gramene" id="ABO96889">
    <property type="protein sequence ID" value="ABO96889"/>
    <property type="gene ID" value="OSTLU_92973"/>
</dbReference>
<proteinExistence type="predicted"/>
<dbReference type="KEGG" id="olu:OSTLU_92973"/>
<dbReference type="RefSeq" id="XP_001418596.1">
    <property type="nucleotide sequence ID" value="XM_001418559.1"/>
</dbReference>
<dbReference type="GeneID" id="5002921"/>
<dbReference type="AlphaFoldDB" id="A4RZM6"/>
<name>A4RZM6_OSTLU</name>
<dbReference type="Proteomes" id="UP000001568">
    <property type="component" value="Chromosome 7"/>
</dbReference>
<organism evidence="1 2">
    <name type="scientific">Ostreococcus lucimarinus (strain CCE9901)</name>
    <dbReference type="NCBI Taxonomy" id="436017"/>
    <lineage>
        <taxon>Eukaryota</taxon>
        <taxon>Viridiplantae</taxon>
        <taxon>Chlorophyta</taxon>
        <taxon>Mamiellophyceae</taxon>
        <taxon>Mamiellales</taxon>
        <taxon>Bathycoccaceae</taxon>
        <taxon>Ostreococcus</taxon>
    </lineage>
</organism>
<evidence type="ECO:0000313" key="2">
    <source>
        <dbReference type="Proteomes" id="UP000001568"/>
    </source>
</evidence>
<dbReference type="EMBL" id="CP000587">
    <property type="protein sequence ID" value="ABO96889.1"/>
    <property type="molecule type" value="Genomic_DNA"/>
</dbReference>
<dbReference type="OMA" id="FFGFIDV"/>
<protein>
    <submittedName>
        <fullName evidence="1">Uncharacterized protein</fullName>
    </submittedName>
</protein>
<keyword evidence="2" id="KW-1185">Reference proteome</keyword>
<evidence type="ECO:0000313" key="1">
    <source>
        <dbReference type="EMBL" id="ABO96889.1"/>
    </source>
</evidence>
<gene>
    <name evidence="1" type="ORF">OSTLU_92973</name>
</gene>
<dbReference type="OrthoDB" id="10497212at2759"/>
<accession>A4RZM6</accession>
<reference evidence="1 2" key="1">
    <citation type="journal article" date="2007" name="Proc. Natl. Acad. Sci. U.S.A.">
        <title>The tiny eukaryote Ostreococcus provides genomic insights into the paradox of plankton speciation.</title>
        <authorList>
            <person name="Palenik B."/>
            <person name="Grimwood J."/>
            <person name="Aerts A."/>
            <person name="Rouze P."/>
            <person name="Salamov A."/>
            <person name="Putnam N."/>
            <person name="Dupont C."/>
            <person name="Jorgensen R."/>
            <person name="Derelle E."/>
            <person name="Rombauts S."/>
            <person name="Zhou K."/>
            <person name="Otillar R."/>
            <person name="Merchant S.S."/>
            <person name="Podell S."/>
            <person name="Gaasterland T."/>
            <person name="Napoli C."/>
            <person name="Gendler K."/>
            <person name="Manuell A."/>
            <person name="Tai V."/>
            <person name="Vallon O."/>
            <person name="Piganeau G."/>
            <person name="Jancek S."/>
            <person name="Heijde M."/>
            <person name="Jabbari K."/>
            <person name="Bowler C."/>
            <person name="Lohr M."/>
            <person name="Robbens S."/>
            <person name="Werner G."/>
            <person name="Dubchak I."/>
            <person name="Pazour G.J."/>
            <person name="Ren Q."/>
            <person name="Paulsen I."/>
            <person name="Delwiche C."/>
            <person name="Schmutz J."/>
            <person name="Rokhsar D."/>
            <person name="Van de Peer Y."/>
            <person name="Moreau H."/>
            <person name="Grigoriev I.V."/>
        </authorList>
    </citation>
    <scope>NUCLEOTIDE SEQUENCE [LARGE SCALE GENOMIC DNA]</scope>
    <source>
        <strain evidence="1 2">CCE9901</strain>
    </source>
</reference>
<sequence length="306" mass="32133">MFYYLAWRSLEAIARCWRATRDAFGFEPVGAAATLGVVFVERVARRAPGAIGDAARVVSSAAMCARGRGRGGAAERLRDAALATCSHESDFAVACFAGSMFAKMAETERRVREAVGTRASAPATVAFALALGMATNAAAAASARALGYGDACWRGAGGLVFALKTYRARVDYARGYRGRVSFFGFIDVPAETASVAEIVILALMDSSPTALNLYGAGAAVGFMVASFERETMRGLACATRGVKKLLGVALGPSVRVGSRVVLARMRNASLNGNWGIVVETRGDQVTVSLDVDGRNITALRDNLIVV</sequence>
<dbReference type="HOGENOM" id="CLU_910274_0_0_1"/>